<accession>C6HC14</accession>
<reference evidence="2" key="1">
    <citation type="submission" date="2009-05" db="EMBL/GenBank/DDBJ databases">
        <title>The genome sequence of Ajellomyces capsulatus strain H143.</title>
        <authorList>
            <person name="Champion M."/>
            <person name="Cuomo C.A."/>
            <person name="Ma L.-J."/>
            <person name="Henn M.R."/>
            <person name="Sil A."/>
            <person name="Goldman B."/>
            <person name="Young S.K."/>
            <person name="Kodira C.D."/>
            <person name="Zeng Q."/>
            <person name="Koehrsen M."/>
            <person name="Alvarado L."/>
            <person name="Berlin A.M."/>
            <person name="Borenstein D."/>
            <person name="Chen Z."/>
            <person name="Engels R."/>
            <person name="Freedman E."/>
            <person name="Gellesch M."/>
            <person name="Goldberg J."/>
            <person name="Griggs A."/>
            <person name="Gujja S."/>
            <person name="Heiman D.I."/>
            <person name="Hepburn T.A."/>
            <person name="Howarth C."/>
            <person name="Jen D."/>
            <person name="Larson L."/>
            <person name="Lewis B."/>
            <person name="Mehta T."/>
            <person name="Park D."/>
            <person name="Pearson M."/>
            <person name="Roberts A."/>
            <person name="Saif S."/>
            <person name="Shea T.D."/>
            <person name="Shenoy N."/>
            <person name="Sisk P."/>
            <person name="Stolte C."/>
            <person name="Sykes S."/>
            <person name="Walk T."/>
            <person name="White J."/>
            <person name="Yandava C."/>
            <person name="Klein B."/>
            <person name="McEwen J.G."/>
            <person name="Puccia R."/>
            <person name="Goldman G.H."/>
            <person name="Felipe M.S."/>
            <person name="Nino-Vega G."/>
            <person name="San-Blas G."/>
            <person name="Taylor J.W."/>
            <person name="Mendoza L."/>
            <person name="Galagan J.E."/>
            <person name="Nusbaum C."/>
            <person name="Birren B.W."/>
        </authorList>
    </citation>
    <scope>NUCLEOTIDE SEQUENCE [LARGE SCALE GENOMIC DNA]</scope>
    <source>
        <strain evidence="2">H143</strain>
    </source>
</reference>
<protein>
    <submittedName>
        <fullName evidence="1">Uncharacterized protein</fullName>
    </submittedName>
</protein>
<sequence>MAKPTSQAAAGSSRGMGFRGPSLFHQNEYISIYSLDELTIFSQREVLDFGSCQENHYKFKLKHGALIGETKDHAISCQEACMLCLLVIDMLRKIYRYHELERLVTNSGGQECNYLVLWRRQPSPRTFILRLLIAIVGQMCSGNRCSRLFDTTKSKETQQAGIQQIPQTRRMTETKFLSIGALYAKIS</sequence>
<gene>
    <name evidence="1" type="ORF">HCDG_03563</name>
</gene>
<evidence type="ECO:0000313" key="2">
    <source>
        <dbReference type="Proteomes" id="UP000002624"/>
    </source>
</evidence>
<dbReference type="HOGENOM" id="CLU_1447265_0_0_1"/>
<dbReference type="OrthoDB" id="10395670at2759"/>
<dbReference type="VEuPathDB" id="FungiDB:HCDG_03563"/>
<name>C6HC14_AJECH</name>
<proteinExistence type="predicted"/>
<evidence type="ECO:0000313" key="1">
    <source>
        <dbReference type="EMBL" id="EER42104.1"/>
    </source>
</evidence>
<dbReference type="Proteomes" id="UP000002624">
    <property type="component" value="Unassembled WGS sequence"/>
</dbReference>
<dbReference type="EMBL" id="GG692422">
    <property type="protein sequence ID" value="EER42104.1"/>
    <property type="molecule type" value="Genomic_DNA"/>
</dbReference>
<organism evidence="1 2">
    <name type="scientific">Ajellomyces capsulatus (strain H143)</name>
    <name type="common">Darling's disease fungus</name>
    <name type="synonym">Histoplasma capsulatum</name>
    <dbReference type="NCBI Taxonomy" id="544712"/>
    <lineage>
        <taxon>Eukaryota</taxon>
        <taxon>Fungi</taxon>
        <taxon>Dikarya</taxon>
        <taxon>Ascomycota</taxon>
        <taxon>Pezizomycotina</taxon>
        <taxon>Eurotiomycetes</taxon>
        <taxon>Eurotiomycetidae</taxon>
        <taxon>Onygenales</taxon>
        <taxon>Ajellomycetaceae</taxon>
        <taxon>Histoplasma</taxon>
    </lineage>
</organism>
<dbReference type="AlphaFoldDB" id="C6HC14"/>